<organism evidence="1">
    <name type="scientific">Homalodisca liturata</name>
    <dbReference type="NCBI Taxonomy" id="320908"/>
    <lineage>
        <taxon>Eukaryota</taxon>
        <taxon>Metazoa</taxon>
        <taxon>Ecdysozoa</taxon>
        <taxon>Arthropoda</taxon>
        <taxon>Hexapoda</taxon>
        <taxon>Insecta</taxon>
        <taxon>Pterygota</taxon>
        <taxon>Neoptera</taxon>
        <taxon>Paraneoptera</taxon>
        <taxon>Hemiptera</taxon>
        <taxon>Auchenorrhyncha</taxon>
        <taxon>Membracoidea</taxon>
        <taxon>Cicadellidae</taxon>
        <taxon>Cicadellinae</taxon>
        <taxon>Proconiini</taxon>
        <taxon>Homalodisca</taxon>
    </lineage>
</organism>
<protein>
    <submittedName>
        <fullName evidence="1">Uncharacterized protein</fullName>
    </submittedName>
</protein>
<dbReference type="EMBL" id="GECU01017778">
    <property type="protein sequence ID" value="JAS89928.1"/>
    <property type="molecule type" value="Transcribed_RNA"/>
</dbReference>
<dbReference type="AlphaFoldDB" id="A0A1B6ISN0"/>
<reference evidence="1" key="1">
    <citation type="submission" date="2015-11" db="EMBL/GenBank/DDBJ databases">
        <title>De novo transcriptome assembly of four potential Pierce s Disease insect vectors from Arizona vineyards.</title>
        <authorList>
            <person name="Tassone E.E."/>
        </authorList>
    </citation>
    <scope>NUCLEOTIDE SEQUENCE</scope>
</reference>
<proteinExistence type="predicted"/>
<sequence>WRLPKSTLQVQLSKIVNNRPLKMYSVVLTLAIAMMICGVDVRGETSEAPRCDPNIVGDLDKYYPNGIPKNMLGSILKNGPYSYITLSSPNALVINYETATCVGFRLANDKKNVVLTKKMKTGELQITYGVQESEGVISYESPTDIEPKHKVYFLAFGDGVALTYRCCDSCSGSALNVGIAVADRLMGTAETRAAIKQAEKLMADLNLNGNTVDLRYCSTVP</sequence>
<feature type="non-terminal residue" evidence="1">
    <location>
        <position position="1"/>
    </location>
</feature>
<name>A0A1B6ISN0_9HEMI</name>
<accession>A0A1B6ISN0</accession>
<evidence type="ECO:0000313" key="1">
    <source>
        <dbReference type="EMBL" id="JAS89928.1"/>
    </source>
</evidence>
<gene>
    <name evidence="1" type="ORF">g.7919</name>
</gene>